<dbReference type="PROSITE" id="PS51701">
    <property type="entry name" value="6_CYS"/>
    <property type="match status" value="1"/>
</dbReference>
<keyword evidence="1" id="KW-0732">Signal</keyword>
<protein>
    <submittedName>
        <fullName evidence="3">6-cysteine protein,secreted ookinete protein</fullName>
    </submittedName>
</protein>
<dbReference type="InterPro" id="IPR010884">
    <property type="entry name" value="6_CYS_dom"/>
</dbReference>
<sequence>MTPIMKLVGFFLWMSITLKRVKGFYFTVQNELISKNTNMRVCHLEHFVNFKNEIVHVCLDKVETTSMKKHNIIISSYGEDKKWKERSKALTSYTTKLLAYFYTFTNNNQLVVVFCFNKTFSKSPYECFRTITDDLNTVKTEKIQIDLRMFEPSSFSDYALNSFDIFGIPHLLICGVNNKRNSGKNFGLFVICHASPDGGFSWGRRLHFYHPNMEKHTVYEKLVPKVSGNEIGFQYLSPKISLTKYLKCTYRKDYQFECHDVNLVREQSYMWDIAKVKGYYVAPLSDGKSPPCTLYYMYNDTYMIPLETPRSIGSEYHRGKLFHLDSERLIYNYENEKETYTYILQHKGTAKFCTLMYIKKDYMNAGFVKKGNNYYCDIKYDELVVDGEDRYFTVSIYNGVRQDIRKCFYLRYDKMLEPVNIVHKIDSVYEYSNFKLYTLYIKKDIEKYFLKDMTLDCYLGEDFYLSLHINFKNNFILDNTDVNQSDVNLYPNNIIYFKLPDARSQTLVAKLPFPQNTRYIKVDDYYYIFKLSSFIPQQTTTEMLFLNNKGSQKTQNKSVTFHAGGEQETILGVDFSRKNKICAYAGNEHNCDKIQVNGNKINVKVDLLNTQPSKGITLGIICPVNKKNKNTCFNEIYDNKKKIFIRDYLKDSKGFLTIYPKTYVHTPSDTDEIYEESILVLTPQFIDMYNANWENYKSTFNCKCYSDNMVYELTFNFTQG</sequence>
<dbReference type="RefSeq" id="XP_028544008.1">
    <property type="nucleotide sequence ID" value="XM_028688207.1"/>
</dbReference>
<comment type="caution">
    <text evidence="3">The sequence shown here is derived from an EMBL/GenBank/DDBJ whole genome shotgun (WGS) entry which is preliminary data.</text>
</comment>
<feature type="domain" description="6-Cys" evidence="2">
    <location>
        <begin position="578"/>
        <end position="720"/>
    </location>
</feature>
<reference evidence="4" key="1">
    <citation type="submission" date="2017-04" db="EMBL/GenBank/DDBJ databases">
        <title>Plasmodium gonderi genome.</title>
        <authorList>
            <person name="Arisue N."/>
            <person name="Honma H."/>
            <person name="Kawai S."/>
            <person name="Tougan T."/>
            <person name="Tanabe K."/>
            <person name="Horii T."/>
        </authorList>
    </citation>
    <scope>NUCLEOTIDE SEQUENCE [LARGE SCALE GENOMIC DNA]</scope>
    <source>
        <strain evidence="4">ATCC 30045</strain>
    </source>
</reference>
<feature type="chain" id="PRO_5013118628" evidence="1">
    <location>
        <begin position="24"/>
        <end position="720"/>
    </location>
</feature>
<keyword evidence="4" id="KW-1185">Reference proteome</keyword>
<accession>A0A1Y1JFX6</accession>
<evidence type="ECO:0000313" key="4">
    <source>
        <dbReference type="Proteomes" id="UP000195521"/>
    </source>
</evidence>
<organism evidence="3 4">
    <name type="scientific">Plasmodium gonderi</name>
    <dbReference type="NCBI Taxonomy" id="77519"/>
    <lineage>
        <taxon>Eukaryota</taxon>
        <taxon>Sar</taxon>
        <taxon>Alveolata</taxon>
        <taxon>Apicomplexa</taxon>
        <taxon>Aconoidasida</taxon>
        <taxon>Haemosporida</taxon>
        <taxon>Plasmodiidae</taxon>
        <taxon>Plasmodium</taxon>
        <taxon>Plasmodium (Plasmodium)</taxon>
    </lineage>
</organism>
<dbReference type="Pfam" id="PF18638">
    <property type="entry name" value="CyRPA"/>
    <property type="match status" value="1"/>
</dbReference>
<evidence type="ECO:0000259" key="2">
    <source>
        <dbReference type="PROSITE" id="PS51701"/>
    </source>
</evidence>
<dbReference type="GeneID" id="39748142"/>
<dbReference type="AlphaFoldDB" id="A0A1Y1JFX6"/>
<dbReference type="OMA" id="KNKNTCF"/>
<dbReference type="OrthoDB" id="391240at2759"/>
<gene>
    <name evidence="3" type="ORF">PGO_101770</name>
</gene>
<feature type="signal peptide" evidence="1">
    <location>
        <begin position="1"/>
        <end position="23"/>
    </location>
</feature>
<dbReference type="EMBL" id="BDQF01000011">
    <property type="protein sequence ID" value="GAW81419.1"/>
    <property type="molecule type" value="Genomic_DNA"/>
</dbReference>
<proteinExistence type="predicted"/>
<dbReference type="Proteomes" id="UP000195521">
    <property type="component" value="Unassembled WGS sequence"/>
</dbReference>
<dbReference type="InterPro" id="IPR041396">
    <property type="entry name" value="CyRPA"/>
</dbReference>
<evidence type="ECO:0000313" key="3">
    <source>
        <dbReference type="EMBL" id="GAW81419.1"/>
    </source>
</evidence>
<evidence type="ECO:0000256" key="1">
    <source>
        <dbReference type="SAM" id="SignalP"/>
    </source>
</evidence>
<name>A0A1Y1JFX6_PLAGO</name>